<evidence type="ECO:0000313" key="3">
    <source>
        <dbReference type="Proteomes" id="UP001190700"/>
    </source>
</evidence>
<keyword evidence="3" id="KW-1185">Reference proteome</keyword>
<gene>
    <name evidence="2" type="ORF">CYMTET_24052</name>
</gene>
<dbReference type="AlphaFoldDB" id="A0AAE0FX57"/>
<evidence type="ECO:0000256" key="1">
    <source>
        <dbReference type="SAM" id="MobiDB-lite"/>
    </source>
</evidence>
<comment type="caution">
    <text evidence="2">The sequence shown here is derived from an EMBL/GenBank/DDBJ whole genome shotgun (WGS) entry which is preliminary data.</text>
</comment>
<reference evidence="2 3" key="1">
    <citation type="journal article" date="2015" name="Genome Biol. Evol.">
        <title>Comparative Genomics of a Bacterivorous Green Alga Reveals Evolutionary Causalities and Consequences of Phago-Mixotrophic Mode of Nutrition.</title>
        <authorList>
            <person name="Burns J.A."/>
            <person name="Paasch A."/>
            <person name="Narechania A."/>
            <person name="Kim E."/>
        </authorList>
    </citation>
    <scope>NUCLEOTIDE SEQUENCE [LARGE SCALE GENOMIC DNA]</scope>
    <source>
        <strain evidence="2 3">PLY_AMNH</strain>
    </source>
</reference>
<feature type="region of interest" description="Disordered" evidence="1">
    <location>
        <begin position="124"/>
        <end position="144"/>
    </location>
</feature>
<sequence>MQDVTEAMREIEEARRAEQHLPPQSRLSWLYSMTFDSIGSAFLRGIPCCPALELSSAEYRVALRHVLHAGQPLLGQGTSYSPNHCPDATVLDAEGPGRHVIFNVATARPMADAHLGAAMMAPGAAARNGPSSTQHGLSSDGAGAAGRMASQLLESMEEELAGASPEQAMSLAEEGVADLMVAGRRVARLLEGGGMEGTGGEDGDAERGVDGRFADIWQGYQRKGFGVELGREDCRRSLAVGAQGQTEAMRSIILMAVGKLP</sequence>
<dbReference type="EMBL" id="LGRX02012435">
    <property type="protein sequence ID" value="KAK3267387.1"/>
    <property type="molecule type" value="Genomic_DNA"/>
</dbReference>
<dbReference type="Proteomes" id="UP001190700">
    <property type="component" value="Unassembled WGS sequence"/>
</dbReference>
<protein>
    <submittedName>
        <fullName evidence="2">Uncharacterized protein</fullName>
    </submittedName>
</protein>
<proteinExistence type="predicted"/>
<organism evidence="2 3">
    <name type="scientific">Cymbomonas tetramitiformis</name>
    <dbReference type="NCBI Taxonomy" id="36881"/>
    <lineage>
        <taxon>Eukaryota</taxon>
        <taxon>Viridiplantae</taxon>
        <taxon>Chlorophyta</taxon>
        <taxon>Pyramimonadophyceae</taxon>
        <taxon>Pyramimonadales</taxon>
        <taxon>Pyramimonadaceae</taxon>
        <taxon>Cymbomonas</taxon>
    </lineage>
</organism>
<evidence type="ECO:0000313" key="2">
    <source>
        <dbReference type="EMBL" id="KAK3267387.1"/>
    </source>
</evidence>
<accession>A0AAE0FX57</accession>
<name>A0AAE0FX57_9CHLO</name>